<evidence type="ECO:0000313" key="6">
    <source>
        <dbReference type="Proteomes" id="UP000001542"/>
    </source>
</evidence>
<dbReference type="SMART" id="SM00177">
    <property type="entry name" value="ARF"/>
    <property type="match status" value="1"/>
</dbReference>
<dbReference type="Gene3D" id="3.40.50.300">
    <property type="entry name" value="P-loop containing nucleotide triphosphate hydrolases"/>
    <property type="match status" value="1"/>
</dbReference>
<dbReference type="InterPro" id="IPR006689">
    <property type="entry name" value="Small_GTPase_ARF/SAR"/>
</dbReference>
<dbReference type="FunFam" id="3.40.50.300:FF:004144">
    <property type="entry name" value="ADP-ribosylation factor, putative"/>
    <property type="match status" value="1"/>
</dbReference>
<feature type="binding site" evidence="4">
    <location>
        <position position="26"/>
    </location>
    <ligand>
        <name>Mg(2+)</name>
        <dbReference type="ChEBI" id="CHEBI:18420"/>
    </ligand>
</feature>
<dbReference type="STRING" id="5722.A2FK56"/>
<proteinExistence type="predicted"/>
<evidence type="ECO:0000256" key="2">
    <source>
        <dbReference type="ARBA" id="ARBA00023134"/>
    </source>
</evidence>
<dbReference type="SUPFAM" id="SSF52540">
    <property type="entry name" value="P-loop containing nucleoside triphosphate hydrolases"/>
    <property type="match status" value="1"/>
</dbReference>
<dbReference type="OrthoDB" id="41266at2759"/>
<dbReference type="GO" id="GO:0016192">
    <property type="term" value="P:vesicle-mediated transport"/>
    <property type="evidence" value="ECO:0000318"/>
    <property type="project" value="GO_Central"/>
</dbReference>
<dbReference type="GO" id="GO:0005886">
    <property type="term" value="C:plasma membrane"/>
    <property type="evidence" value="ECO:0000318"/>
    <property type="project" value="GO_Central"/>
</dbReference>
<dbReference type="eggNOG" id="KOG0071">
    <property type="taxonomic scope" value="Eukaryota"/>
</dbReference>
<accession>A2FK56</accession>
<dbReference type="SMR" id="A2FK56"/>
<sequence length="173" mass="19615">MGCFNSCCKPHSNALLFLGLCDSGKTTIASYIEHSAFRVSHPTLGVQITNAVYQDQRVEIWDVSGRDVAYWSRYYSIASGIIFVIDGLNLNDLDLILQYMTQSLARPDVRHLPILIYCNKIWDSDPNNVKHIIEAKLELNNRGLNYQIQPCDPKIGKGVLEGFYWLMGQIPHP</sequence>
<gene>
    <name evidence="5" type="ORF">TVAG_321330</name>
</gene>
<reference evidence="5" key="2">
    <citation type="journal article" date="2007" name="Science">
        <title>Draft genome sequence of the sexually transmitted pathogen Trichomonas vaginalis.</title>
        <authorList>
            <person name="Carlton J.M."/>
            <person name="Hirt R.P."/>
            <person name="Silva J.C."/>
            <person name="Delcher A.L."/>
            <person name="Schatz M."/>
            <person name="Zhao Q."/>
            <person name="Wortman J.R."/>
            <person name="Bidwell S.L."/>
            <person name="Alsmark U.C.M."/>
            <person name="Besteiro S."/>
            <person name="Sicheritz-Ponten T."/>
            <person name="Noel C.J."/>
            <person name="Dacks J.B."/>
            <person name="Foster P.G."/>
            <person name="Simillion C."/>
            <person name="Van de Peer Y."/>
            <person name="Miranda-Saavedra D."/>
            <person name="Barton G.J."/>
            <person name="Westrop G.D."/>
            <person name="Mueller S."/>
            <person name="Dessi D."/>
            <person name="Fiori P.L."/>
            <person name="Ren Q."/>
            <person name="Paulsen I."/>
            <person name="Zhang H."/>
            <person name="Bastida-Corcuera F.D."/>
            <person name="Simoes-Barbosa A."/>
            <person name="Brown M.T."/>
            <person name="Hayes R.D."/>
            <person name="Mukherjee M."/>
            <person name="Okumura C.Y."/>
            <person name="Schneider R."/>
            <person name="Smith A.J."/>
            <person name="Vanacova S."/>
            <person name="Villalvazo M."/>
            <person name="Haas B.J."/>
            <person name="Pertea M."/>
            <person name="Feldblyum T.V."/>
            <person name="Utterback T.R."/>
            <person name="Shu C.L."/>
            <person name="Osoegawa K."/>
            <person name="de Jong P.J."/>
            <person name="Hrdy I."/>
            <person name="Horvathova L."/>
            <person name="Zubacova Z."/>
            <person name="Dolezal P."/>
            <person name="Malik S.B."/>
            <person name="Logsdon J.M. Jr."/>
            <person name="Henze K."/>
            <person name="Gupta A."/>
            <person name="Wang C.C."/>
            <person name="Dunne R.L."/>
            <person name="Upcroft J.A."/>
            <person name="Upcroft P."/>
            <person name="White O."/>
            <person name="Salzberg S.L."/>
            <person name="Tang P."/>
            <person name="Chiu C.-H."/>
            <person name="Lee Y.-S."/>
            <person name="Embley T.M."/>
            <person name="Coombs G.H."/>
            <person name="Mottram J.C."/>
            <person name="Tachezy J."/>
            <person name="Fraser-Liggett C.M."/>
            <person name="Johnson P.J."/>
        </authorList>
    </citation>
    <scope>NUCLEOTIDE SEQUENCE [LARGE SCALE GENOMIC DNA]</scope>
    <source>
        <strain evidence="5">G3</strain>
    </source>
</reference>
<name>A2FK56_TRIV3</name>
<dbReference type="GO" id="GO:0003924">
    <property type="term" value="F:GTPase activity"/>
    <property type="evidence" value="ECO:0007669"/>
    <property type="project" value="InterPro"/>
</dbReference>
<keyword evidence="4" id="KW-0479">Metal-binding</keyword>
<dbReference type="Pfam" id="PF00025">
    <property type="entry name" value="Arf"/>
    <property type="match status" value="1"/>
</dbReference>
<feature type="binding site" evidence="3">
    <location>
        <position position="65"/>
    </location>
    <ligand>
        <name>GTP</name>
        <dbReference type="ChEBI" id="CHEBI:37565"/>
    </ligand>
</feature>
<dbReference type="PANTHER" id="PTHR45697">
    <property type="entry name" value="ADP-RIBOSYLATION FACTOR-LIKE PROTEIN 2-RELATED"/>
    <property type="match status" value="1"/>
</dbReference>
<feature type="binding site" evidence="3">
    <location>
        <begin position="19"/>
        <end position="26"/>
    </location>
    <ligand>
        <name>GTP</name>
        <dbReference type="ChEBI" id="CHEBI:37565"/>
    </ligand>
</feature>
<evidence type="ECO:0000256" key="1">
    <source>
        <dbReference type="ARBA" id="ARBA00022741"/>
    </source>
</evidence>
<dbReference type="InterPro" id="IPR027417">
    <property type="entry name" value="P-loop_NTPase"/>
</dbReference>
<dbReference type="InterPro" id="IPR044612">
    <property type="entry name" value="ARL2/3"/>
</dbReference>
<dbReference type="VEuPathDB" id="TrichDB:TVAG_321330"/>
<organism evidence="5 6">
    <name type="scientific">Trichomonas vaginalis (strain ATCC PRA-98 / G3)</name>
    <dbReference type="NCBI Taxonomy" id="412133"/>
    <lineage>
        <taxon>Eukaryota</taxon>
        <taxon>Metamonada</taxon>
        <taxon>Parabasalia</taxon>
        <taxon>Trichomonadida</taxon>
        <taxon>Trichomonadidae</taxon>
        <taxon>Trichomonas</taxon>
    </lineage>
</organism>
<dbReference type="RefSeq" id="XP_001307626.1">
    <property type="nucleotide sequence ID" value="XM_001307625.1"/>
</dbReference>
<evidence type="ECO:0000256" key="4">
    <source>
        <dbReference type="PIRSR" id="PIRSR606689-2"/>
    </source>
</evidence>
<keyword evidence="6" id="KW-1185">Reference proteome</keyword>
<evidence type="ECO:0000256" key="3">
    <source>
        <dbReference type="PIRSR" id="PIRSR606689-1"/>
    </source>
</evidence>
<keyword evidence="4" id="KW-0460">Magnesium</keyword>
<reference evidence="5" key="1">
    <citation type="submission" date="2006-10" db="EMBL/GenBank/DDBJ databases">
        <authorList>
            <person name="Amadeo P."/>
            <person name="Zhao Q."/>
            <person name="Wortman J."/>
            <person name="Fraser-Liggett C."/>
            <person name="Carlton J."/>
        </authorList>
    </citation>
    <scope>NUCLEOTIDE SEQUENCE</scope>
    <source>
        <strain evidence="5">G3</strain>
    </source>
</reference>
<dbReference type="GO" id="GO:0006886">
    <property type="term" value="P:intracellular protein transport"/>
    <property type="evidence" value="ECO:0000318"/>
    <property type="project" value="GO_Central"/>
</dbReference>
<evidence type="ECO:0000313" key="5">
    <source>
        <dbReference type="EMBL" id="EAX94696.1"/>
    </source>
</evidence>
<dbReference type="Proteomes" id="UP000001542">
    <property type="component" value="Unassembled WGS sequence"/>
</dbReference>
<dbReference type="VEuPathDB" id="TrichDB:TVAGG3_0625020"/>
<keyword evidence="2 3" id="KW-0342">GTP-binding</keyword>
<dbReference type="AlphaFoldDB" id="A2FK56"/>
<dbReference type="GO" id="GO:0005737">
    <property type="term" value="C:cytoplasm"/>
    <property type="evidence" value="ECO:0000318"/>
    <property type="project" value="GO_Central"/>
</dbReference>
<dbReference type="GO" id="GO:0005525">
    <property type="term" value="F:GTP binding"/>
    <property type="evidence" value="ECO:0000318"/>
    <property type="project" value="GO_Central"/>
</dbReference>
<dbReference type="KEGG" id="tva:4752438"/>
<keyword evidence="1 3" id="KW-0547">Nucleotide-binding</keyword>
<feature type="binding site" evidence="4">
    <location>
        <position position="43"/>
    </location>
    <ligand>
        <name>Mg(2+)</name>
        <dbReference type="ChEBI" id="CHEBI:18420"/>
    </ligand>
</feature>
<dbReference type="EMBL" id="DS113842">
    <property type="protein sequence ID" value="EAX94696.1"/>
    <property type="molecule type" value="Genomic_DNA"/>
</dbReference>
<dbReference type="InParanoid" id="A2FK56"/>
<dbReference type="GO" id="GO:0046872">
    <property type="term" value="F:metal ion binding"/>
    <property type="evidence" value="ECO:0007669"/>
    <property type="project" value="UniProtKB-KW"/>
</dbReference>
<protein>
    <submittedName>
        <fullName evidence="5">ADP-ribosylation factor, putative</fullName>
    </submittedName>
</protein>
<feature type="binding site" evidence="3">
    <location>
        <begin position="119"/>
        <end position="123"/>
    </location>
    <ligand>
        <name>GTP</name>
        <dbReference type="ChEBI" id="CHEBI:37565"/>
    </ligand>
</feature>